<reference evidence="2" key="1">
    <citation type="submission" date="2023-03" db="EMBL/GenBank/DDBJ databases">
        <title>Massive genome expansion in bonnet fungi (Mycena s.s.) driven by repeated elements and novel gene families across ecological guilds.</title>
        <authorList>
            <consortium name="Lawrence Berkeley National Laboratory"/>
            <person name="Harder C.B."/>
            <person name="Miyauchi S."/>
            <person name="Viragh M."/>
            <person name="Kuo A."/>
            <person name="Thoen E."/>
            <person name="Andreopoulos B."/>
            <person name="Lu D."/>
            <person name="Skrede I."/>
            <person name="Drula E."/>
            <person name="Henrissat B."/>
            <person name="Morin E."/>
            <person name="Kohler A."/>
            <person name="Barry K."/>
            <person name="LaButti K."/>
            <person name="Morin E."/>
            <person name="Salamov A."/>
            <person name="Lipzen A."/>
            <person name="Mereny Z."/>
            <person name="Hegedus B."/>
            <person name="Baldrian P."/>
            <person name="Stursova M."/>
            <person name="Weitz H."/>
            <person name="Taylor A."/>
            <person name="Grigoriev I.V."/>
            <person name="Nagy L.G."/>
            <person name="Martin F."/>
            <person name="Kauserud H."/>
        </authorList>
    </citation>
    <scope>NUCLEOTIDE SEQUENCE</scope>
    <source>
        <strain evidence="2">9144</strain>
    </source>
</reference>
<dbReference type="AlphaFoldDB" id="A0AAD6VIX9"/>
<name>A0AAD6VIX9_9AGAR</name>
<evidence type="ECO:0000313" key="2">
    <source>
        <dbReference type="EMBL" id="KAJ7211296.1"/>
    </source>
</evidence>
<keyword evidence="1" id="KW-0472">Membrane</keyword>
<sequence length="118" mass="12723">MAASTVTAGIALSASAYQASAGPLCNLLAAGAVAGYMAALYTIFFLLPLNNQLIATLRANSVKPMEPIEQQRMLDQLEIDAKASYRSWAYFMGSIDHGVARKRPYHPFLGAPETAMRN</sequence>
<evidence type="ECO:0000256" key="1">
    <source>
        <dbReference type="SAM" id="Phobius"/>
    </source>
</evidence>
<keyword evidence="1" id="KW-0812">Transmembrane</keyword>
<gene>
    <name evidence="2" type="ORF">GGX14DRAFT_394226</name>
</gene>
<evidence type="ECO:0000313" key="3">
    <source>
        <dbReference type="Proteomes" id="UP001219525"/>
    </source>
</evidence>
<accession>A0AAD6VIX9</accession>
<protein>
    <submittedName>
        <fullName evidence="2">Uncharacterized protein</fullName>
    </submittedName>
</protein>
<keyword evidence="1" id="KW-1133">Transmembrane helix</keyword>
<proteinExistence type="predicted"/>
<organism evidence="2 3">
    <name type="scientific">Mycena pura</name>
    <dbReference type="NCBI Taxonomy" id="153505"/>
    <lineage>
        <taxon>Eukaryota</taxon>
        <taxon>Fungi</taxon>
        <taxon>Dikarya</taxon>
        <taxon>Basidiomycota</taxon>
        <taxon>Agaricomycotina</taxon>
        <taxon>Agaricomycetes</taxon>
        <taxon>Agaricomycetidae</taxon>
        <taxon>Agaricales</taxon>
        <taxon>Marasmiineae</taxon>
        <taxon>Mycenaceae</taxon>
        <taxon>Mycena</taxon>
    </lineage>
</organism>
<dbReference type="Proteomes" id="UP001219525">
    <property type="component" value="Unassembled WGS sequence"/>
</dbReference>
<dbReference type="EMBL" id="JARJCW010000026">
    <property type="protein sequence ID" value="KAJ7211296.1"/>
    <property type="molecule type" value="Genomic_DNA"/>
</dbReference>
<comment type="caution">
    <text evidence="2">The sequence shown here is derived from an EMBL/GenBank/DDBJ whole genome shotgun (WGS) entry which is preliminary data.</text>
</comment>
<keyword evidence="3" id="KW-1185">Reference proteome</keyword>
<feature type="transmembrane region" description="Helical" evidence="1">
    <location>
        <begin position="31"/>
        <end position="49"/>
    </location>
</feature>